<dbReference type="InterPro" id="IPR025836">
    <property type="entry name" value="Zn_knuckle_CX2CX4HX4C"/>
</dbReference>
<dbReference type="AlphaFoldDB" id="A0AAW0KZQ0"/>
<evidence type="ECO:0000313" key="2">
    <source>
        <dbReference type="EMBL" id="KAK7843836.1"/>
    </source>
</evidence>
<keyword evidence="3" id="KW-1185">Reference proteome</keyword>
<feature type="domain" description="Zinc knuckle CX2CX4HX4C" evidence="1">
    <location>
        <begin position="13"/>
        <end position="58"/>
    </location>
</feature>
<dbReference type="Proteomes" id="UP000237347">
    <property type="component" value="Unassembled WGS sequence"/>
</dbReference>
<evidence type="ECO:0000259" key="1">
    <source>
        <dbReference type="Pfam" id="PF14392"/>
    </source>
</evidence>
<reference evidence="2 3" key="1">
    <citation type="journal article" date="2018" name="Sci. Data">
        <title>The draft genome sequence of cork oak.</title>
        <authorList>
            <person name="Ramos A.M."/>
            <person name="Usie A."/>
            <person name="Barbosa P."/>
            <person name="Barros P.M."/>
            <person name="Capote T."/>
            <person name="Chaves I."/>
            <person name="Simoes F."/>
            <person name="Abreu I."/>
            <person name="Carrasquinho I."/>
            <person name="Faro C."/>
            <person name="Guimaraes J.B."/>
            <person name="Mendonca D."/>
            <person name="Nobrega F."/>
            <person name="Rodrigues L."/>
            <person name="Saibo N.J.M."/>
            <person name="Varela M.C."/>
            <person name="Egas C."/>
            <person name="Matos J."/>
            <person name="Miguel C.M."/>
            <person name="Oliveira M.M."/>
            <person name="Ricardo C.P."/>
            <person name="Goncalves S."/>
        </authorList>
    </citation>
    <scope>NUCLEOTIDE SEQUENCE [LARGE SCALE GENOMIC DNA]</scope>
    <source>
        <strain evidence="3">cv. HL8</strain>
    </source>
</reference>
<evidence type="ECO:0000313" key="3">
    <source>
        <dbReference type="Proteomes" id="UP000237347"/>
    </source>
</evidence>
<organism evidence="2 3">
    <name type="scientific">Quercus suber</name>
    <name type="common">Cork oak</name>
    <dbReference type="NCBI Taxonomy" id="58331"/>
    <lineage>
        <taxon>Eukaryota</taxon>
        <taxon>Viridiplantae</taxon>
        <taxon>Streptophyta</taxon>
        <taxon>Embryophyta</taxon>
        <taxon>Tracheophyta</taxon>
        <taxon>Spermatophyta</taxon>
        <taxon>Magnoliopsida</taxon>
        <taxon>eudicotyledons</taxon>
        <taxon>Gunneridae</taxon>
        <taxon>Pentapetalae</taxon>
        <taxon>rosids</taxon>
        <taxon>fabids</taxon>
        <taxon>Fagales</taxon>
        <taxon>Fagaceae</taxon>
        <taxon>Quercus</taxon>
    </lineage>
</organism>
<dbReference type="EMBL" id="PKMF04000196">
    <property type="protein sequence ID" value="KAK7843836.1"/>
    <property type="molecule type" value="Genomic_DNA"/>
</dbReference>
<accession>A0AAW0KZQ0</accession>
<gene>
    <name evidence="2" type="ORF">CFP56_011926</name>
</gene>
<comment type="caution">
    <text evidence="2">The sequence shown here is derived from an EMBL/GenBank/DDBJ whole genome shotgun (WGS) entry which is preliminary data.</text>
</comment>
<protein>
    <recommendedName>
        <fullName evidence="1">Zinc knuckle CX2CX4HX4C domain-containing protein</fullName>
    </recommendedName>
</protein>
<dbReference type="Pfam" id="PF14392">
    <property type="entry name" value="zf-CCHC_4"/>
    <property type="match status" value="1"/>
</dbReference>
<sequence>MLGANFMRVRVVVDVSKPLCRGRKIYWDKENEGWAAFMYDRLLNICYWCGSVSYDDKDYLLWLQSKGTLKLEEHQFGLWIRAPLFNPAKKSFVEVKGYEVVNRGVGGVMVSLDTWVPHGFPGLHQGFDNTITSSDSRVTNENDMVPQSVNEILDDEECFFVDEAIRDAVAGREGRCKGGSEY</sequence>
<proteinExistence type="predicted"/>
<name>A0AAW0KZQ0_QUESU</name>